<keyword evidence="1" id="KW-0540">Nuclease</keyword>
<dbReference type="GO" id="GO:0003723">
    <property type="term" value="F:RNA binding"/>
    <property type="evidence" value="ECO:0007669"/>
    <property type="project" value="UniProtKB-KW"/>
</dbReference>
<dbReference type="Gene3D" id="3.10.20.580">
    <property type="match status" value="1"/>
</dbReference>
<reference evidence="8 9" key="1">
    <citation type="submission" date="2016-02" db="EMBL/GenBank/DDBJ databases">
        <title>Complete Genome of H5569, the type strain of the newly described species Haematospirillium jordaniae.</title>
        <authorList>
            <person name="Nicholson A.C."/>
            <person name="Humrighouse B.W."/>
            <person name="Loparov V."/>
            <person name="McQuiston J.R."/>
        </authorList>
    </citation>
    <scope>NUCLEOTIDE SEQUENCE [LARGE SCALE GENOMIC DNA]</scope>
    <source>
        <strain evidence="8 9">H5569</strain>
    </source>
</reference>
<dbReference type="STRING" id="1549855.AY555_08680"/>
<dbReference type="InterPro" id="IPR042173">
    <property type="entry name" value="RNase_J_2"/>
</dbReference>
<accession>A0A143DES0</accession>
<dbReference type="InterPro" id="IPR011108">
    <property type="entry name" value="RMMBL"/>
</dbReference>
<evidence type="ECO:0000313" key="8">
    <source>
        <dbReference type="EMBL" id="AMW35235.1"/>
    </source>
</evidence>
<evidence type="ECO:0000256" key="1">
    <source>
        <dbReference type="ARBA" id="ARBA00022722"/>
    </source>
</evidence>
<keyword evidence="2" id="KW-0479">Metal-binding</keyword>
<name>A0A143DES0_9PROT</name>
<evidence type="ECO:0000256" key="5">
    <source>
        <dbReference type="ARBA" id="ARBA00022839"/>
    </source>
</evidence>
<dbReference type="PANTHER" id="PTHR43694">
    <property type="entry name" value="RIBONUCLEASE J"/>
    <property type="match status" value="1"/>
</dbReference>
<dbReference type="Pfam" id="PF07521">
    <property type="entry name" value="RMMBL"/>
    <property type="match status" value="1"/>
</dbReference>
<feature type="domain" description="Metallo-beta-lactamase" evidence="7">
    <location>
        <begin position="32"/>
        <end position="227"/>
    </location>
</feature>
<dbReference type="GO" id="GO:0046872">
    <property type="term" value="F:metal ion binding"/>
    <property type="evidence" value="ECO:0007669"/>
    <property type="project" value="UniProtKB-KW"/>
</dbReference>
<organism evidence="8 9">
    <name type="scientific">Haematospirillum jordaniae</name>
    <dbReference type="NCBI Taxonomy" id="1549855"/>
    <lineage>
        <taxon>Bacteria</taxon>
        <taxon>Pseudomonadati</taxon>
        <taxon>Pseudomonadota</taxon>
        <taxon>Alphaproteobacteria</taxon>
        <taxon>Rhodospirillales</taxon>
        <taxon>Novispirillaceae</taxon>
        <taxon>Haematospirillum</taxon>
    </lineage>
</organism>
<keyword evidence="5" id="KW-0269">Exonuclease</keyword>
<evidence type="ECO:0000256" key="3">
    <source>
        <dbReference type="ARBA" id="ARBA00022801"/>
    </source>
</evidence>
<dbReference type="OrthoDB" id="9770211at2"/>
<dbReference type="KEGG" id="hjo:AY555_08680"/>
<dbReference type="SMART" id="SM00849">
    <property type="entry name" value="Lactamase_B"/>
    <property type="match status" value="1"/>
</dbReference>
<dbReference type="InterPro" id="IPR041636">
    <property type="entry name" value="RNase_J_C"/>
</dbReference>
<keyword evidence="3 8" id="KW-0378">Hydrolase</keyword>
<dbReference type="GO" id="GO:0004527">
    <property type="term" value="F:exonuclease activity"/>
    <property type="evidence" value="ECO:0007669"/>
    <property type="project" value="UniProtKB-KW"/>
</dbReference>
<dbReference type="Gene3D" id="3.60.15.10">
    <property type="entry name" value="Ribonuclease Z/Hydroxyacylglutathione hydrolase-like"/>
    <property type="match status" value="1"/>
</dbReference>
<dbReference type="PANTHER" id="PTHR43694:SF1">
    <property type="entry name" value="RIBONUCLEASE J"/>
    <property type="match status" value="1"/>
</dbReference>
<evidence type="ECO:0000256" key="2">
    <source>
        <dbReference type="ARBA" id="ARBA00022723"/>
    </source>
</evidence>
<keyword evidence="9" id="KW-1185">Reference proteome</keyword>
<evidence type="ECO:0000313" key="9">
    <source>
        <dbReference type="Proteomes" id="UP000076066"/>
    </source>
</evidence>
<dbReference type="SUPFAM" id="SSF56281">
    <property type="entry name" value="Metallo-hydrolase/oxidoreductase"/>
    <property type="match status" value="1"/>
</dbReference>
<dbReference type="InterPro" id="IPR036866">
    <property type="entry name" value="RibonucZ/Hydroxyglut_hydro"/>
</dbReference>
<dbReference type="CDD" id="cd07714">
    <property type="entry name" value="RNaseJ_MBL-fold"/>
    <property type="match status" value="1"/>
</dbReference>
<dbReference type="Pfam" id="PF22505">
    <property type="entry name" value="RNase_J_b_CASP"/>
    <property type="match status" value="1"/>
</dbReference>
<evidence type="ECO:0000256" key="6">
    <source>
        <dbReference type="ARBA" id="ARBA00022884"/>
    </source>
</evidence>
<dbReference type="Proteomes" id="UP000076066">
    <property type="component" value="Chromosome"/>
</dbReference>
<dbReference type="Gene3D" id="3.40.50.10710">
    <property type="entry name" value="Metallo-hydrolase/oxidoreductase"/>
    <property type="match status" value="1"/>
</dbReference>
<sequence length="565" mass="61423">MTAVDTATLPRLTKAPKDRLVFIPLGGTGEIGMNLNVYGCQGRWLAVDMGVTFGDDQIPGVDVVMPDHSFLEENAADLAGIVITHAHEDHIGAVAYLWPDLRCPVYATPFAAEFLRHKLKEEGLGGEVPVHVVPLGGRVDIGPFNVEFVSFTHSIPEPNGLVIRTAHGNIYHTGDWKLDPEPMVGSTVDYDRLRAIGDEGIAACVSDSTNILNKGRSGSEGDVRRSLVDMLGRFDGRVAVCCFASNIARVESIVKAARANGRQVCLVGRSLWRMVDTARSTGYIGDIGPLLEADDAADLPARQVLYLCTGSQGESRAAMARIAWGHHPHVTLGRGDVVLFSSRVIPGNEKAIFRLQNRLVRSGVDVLTDREAFIHVSGHPSQDEVGELYRLLRPTVVVPVHGERRHLQVHADFAIDHGARKAVVLDNGQVLDLTSSDNPHVFASVPVGRLTLEGDRIVPMDSPVLRDRKKMMVNGAAVITLVLDHKGQVLAPPLVTTHGLFTPDDDDEPQGVGLADAVTDAVGDLDPRDRKNDDTVREAVRRAVRRVMNQDQGRKPLTDVHLVRL</sequence>
<proteinExistence type="predicted"/>
<evidence type="ECO:0000256" key="4">
    <source>
        <dbReference type="ARBA" id="ARBA00022833"/>
    </source>
</evidence>
<dbReference type="RefSeq" id="WP_066135658.1">
    <property type="nucleotide sequence ID" value="NZ_CP014525.1"/>
</dbReference>
<keyword evidence="4" id="KW-0862">Zinc</keyword>
<protein>
    <submittedName>
        <fullName evidence="8">MBL fold metallo-hydrolase</fullName>
    </submittedName>
</protein>
<gene>
    <name evidence="8" type="ORF">AY555_08680</name>
</gene>
<evidence type="ECO:0000259" key="7">
    <source>
        <dbReference type="SMART" id="SM00849"/>
    </source>
</evidence>
<dbReference type="GeneID" id="53317229"/>
<dbReference type="AlphaFoldDB" id="A0A143DES0"/>
<dbReference type="Pfam" id="PF12706">
    <property type="entry name" value="Lactamase_B_2"/>
    <property type="match status" value="1"/>
</dbReference>
<dbReference type="Pfam" id="PF17770">
    <property type="entry name" value="RNase_J_C"/>
    <property type="match status" value="1"/>
</dbReference>
<keyword evidence="6" id="KW-0694">RNA-binding</keyword>
<dbReference type="InterPro" id="IPR055132">
    <property type="entry name" value="RNase_J_b_CASP"/>
</dbReference>
<dbReference type="EMBL" id="CP014525">
    <property type="protein sequence ID" value="AMW35235.1"/>
    <property type="molecule type" value="Genomic_DNA"/>
</dbReference>
<dbReference type="InterPro" id="IPR001279">
    <property type="entry name" value="Metallo-B-lactamas"/>
</dbReference>